<reference evidence="1 2" key="1">
    <citation type="journal article" date="2018" name="Front. Plant Sci.">
        <title>Red Clover (Trifolium pratense) and Zigzag Clover (T. medium) - A Picture of Genomic Similarities and Differences.</title>
        <authorList>
            <person name="Dluhosova J."/>
            <person name="Istvanek J."/>
            <person name="Nedelnik J."/>
            <person name="Repkova J."/>
        </authorList>
    </citation>
    <scope>NUCLEOTIDE SEQUENCE [LARGE SCALE GENOMIC DNA]</scope>
    <source>
        <strain evidence="2">cv. 10/8</strain>
        <tissue evidence="1">Leaf</tissue>
    </source>
</reference>
<keyword evidence="2" id="KW-1185">Reference proteome</keyword>
<sequence>MGSVLVLWSSAD</sequence>
<evidence type="ECO:0000313" key="1">
    <source>
        <dbReference type="EMBL" id="MCI40065.1"/>
    </source>
</evidence>
<dbReference type="EMBL" id="LXQA010275380">
    <property type="protein sequence ID" value="MCI40065.1"/>
    <property type="molecule type" value="Genomic_DNA"/>
</dbReference>
<organism evidence="1 2">
    <name type="scientific">Trifolium medium</name>
    <dbReference type="NCBI Taxonomy" id="97028"/>
    <lineage>
        <taxon>Eukaryota</taxon>
        <taxon>Viridiplantae</taxon>
        <taxon>Streptophyta</taxon>
        <taxon>Embryophyta</taxon>
        <taxon>Tracheophyta</taxon>
        <taxon>Spermatophyta</taxon>
        <taxon>Magnoliopsida</taxon>
        <taxon>eudicotyledons</taxon>
        <taxon>Gunneridae</taxon>
        <taxon>Pentapetalae</taxon>
        <taxon>rosids</taxon>
        <taxon>fabids</taxon>
        <taxon>Fabales</taxon>
        <taxon>Fabaceae</taxon>
        <taxon>Papilionoideae</taxon>
        <taxon>50 kb inversion clade</taxon>
        <taxon>NPAAA clade</taxon>
        <taxon>Hologalegina</taxon>
        <taxon>IRL clade</taxon>
        <taxon>Trifolieae</taxon>
        <taxon>Trifolium</taxon>
    </lineage>
</organism>
<protein>
    <submittedName>
        <fullName evidence="1">Uncharacterized protein</fullName>
    </submittedName>
</protein>
<evidence type="ECO:0000313" key="2">
    <source>
        <dbReference type="Proteomes" id="UP000265520"/>
    </source>
</evidence>
<proteinExistence type="predicted"/>
<feature type="non-terminal residue" evidence="1">
    <location>
        <position position="12"/>
    </location>
</feature>
<accession>A0A392RWT0</accession>
<comment type="caution">
    <text evidence="1">The sequence shown here is derived from an EMBL/GenBank/DDBJ whole genome shotgun (WGS) entry which is preliminary data.</text>
</comment>
<name>A0A392RWT0_9FABA</name>
<dbReference type="Proteomes" id="UP000265520">
    <property type="component" value="Unassembled WGS sequence"/>
</dbReference>